<dbReference type="CDD" id="cd03801">
    <property type="entry name" value="GT4_PimA-like"/>
    <property type="match status" value="1"/>
</dbReference>
<name>A0A1F8BLS6_9BACT</name>
<dbReference type="PANTHER" id="PTHR45947">
    <property type="entry name" value="SULFOQUINOVOSYL TRANSFERASE SQD2"/>
    <property type="match status" value="1"/>
</dbReference>
<comment type="caution">
    <text evidence="2">The sequence shown here is derived from an EMBL/GenBank/DDBJ whole genome shotgun (WGS) entry which is preliminary data.</text>
</comment>
<reference evidence="2 3" key="1">
    <citation type="journal article" date="2016" name="Nat. Commun.">
        <title>Thousands of microbial genomes shed light on interconnected biogeochemical processes in an aquifer system.</title>
        <authorList>
            <person name="Anantharaman K."/>
            <person name="Brown C.T."/>
            <person name="Hug L.A."/>
            <person name="Sharon I."/>
            <person name="Castelle C.J."/>
            <person name="Probst A.J."/>
            <person name="Thomas B.C."/>
            <person name="Singh A."/>
            <person name="Wilkins M.J."/>
            <person name="Karaoz U."/>
            <person name="Brodie E.L."/>
            <person name="Williams K.H."/>
            <person name="Hubbard S.S."/>
            <person name="Banfield J.F."/>
        </authorList>
    </citation>
    <scope>NUCLEOTIDE SEQUENCE [LARGE SCALE GENOMIC DNA]</scope>
</reference>
<dbReference type="AlphaFoldDB" id="A0A1F8BLS6"/>
<accession>A0A1F8BLS6</accession>
<gene>
    <name evidence="2" type="ORF">A2893_05240</name>
</gene>
<organism evidence="2 3">
    <name type="scientific">Candidatus Woesebacteria bacterium RIFCSPLOWO2_01_FULL_39_25</name>
    <dbReference type="NCBI Taxonomy" id="1802521"/>
    <lineage>
        <taxon>Bacteria</taxon>
        <taxon>Candidatus Woeseibacteriota</taxon>
    </lineage>
</organism>
<evidence type="ECO:0000313" key="3">
    <source>
        <dbReference type="Proteomes" id="UP000176725"/>
    </source>
</evidence>
<dbReference type="Pfam" id="PF13439">
    <property type="entry name" value="Glyco_transf_4"/>
    <property type="match status" value="1"/>
</dbReference>
<evidence type="ECO:0000313" key="2">
    <source>
        <dbReference type="EMBL" id="OGM65031.1"/>
    </source>
</evidence>
<dbReference type="PANTHER" id="PTHR45947:SF3">
    <property type="entry name" value="SULFOQUINOVOSYL TRANSFERASE SQD2"/>
    <property type="match status" value="1"/>
</dbReference>
<evidence type="ECO:0000259" key="1">
    <source>
        <dbReference type="Pfam" id="PF13439"/>
    </source>
</evidence>
<dbReference type="EMBL" id="MGHH01000007">
    <property type="protein sequence ID" value="OGM65031.1"/>
    <property type="molecule type" value="Genomic_DNA"/>
</dbReference>
<dbReference type="InterPro" id="IPR050194">
    <property type="entry name" value="Glycosyltransferase_grp1"/>
</dbReference>
<dbReference type="SUPFAM" id="SSF53756">
    <property type="entry name" value="UDP-Glycosyltransferase/glycogen phosphorylase"/>
    <property type="match status" value="1"/>
</dbReference>
<sequence>MKILFFTRLYWPHVGGVEKHLEQLSLRLKGKGNDVTIVTTKHSSDLDSEQIYRKIKIIRFNQPQIKYFGLIYTWLWLLRNRSLIKESDVIHIHDVFIWSLPFKVLFPKKKVYVTFHGQWGKYPISRQDILQKRLGAKLANGVICIGDYIPKNYGIKADIVSFGATDIPKTKYKKENKSIVYVGRLDQSISLNTFFEVFKNLKGYQIEFCGEGELSYEANLYGSVKGFVDPGPYYKKAKYCFASGYLTVLEALAHKCLLFVAYNNPLQKDYYEMTPFRKFIICSANSMELMERFNYYQKRPKVAEKLILSGFAWVKTQTWEKLVEDYLKLWKAN</sequence>
<dbReference type="STRING" id="1802521.A2893_05240"/>
<dbReference type="GO" id="GO:0016757">
    <property type="term" value="F:glycosyltransferase activity"/>
    <property type="evidence" value="ECO:0007669"/>
    <property type="project" value="TreeGrafter"/>
</dbReference>
<dbReference type="Proteomes" id="UP000176725">
    <property type="component" value="Unassembled WGS sequence"/>
</dbReference>
<protein>
    <recommendedName>
        <fullName evidence="1">Glycosyltransferase subfamily 4-like N-terminal domain-containing protein</fullName>
    </recommendedName>
</protein>
<proteinExistence type="predicted"/>
<dbReference type="Gene3D" id="3.40.50.2000">
    <property type="entry name" value="Glycogen Phosphorylase B"/>
    <property type="match status" value="1"/>
</dbReference>
<feature type="domain" description="Glycosyltransferase subfamily 4-like N-terminal" evidence="1">
    <location>
        <begin position="14"/>
        <end position="148"/>
    </location>
</feature>
<dbReference type="InterPro" id="IPR028098">
    <property type="entry name" value="Glyco_trans_4-like_N"/>
</dbReference>